<dbReference type="HAMAP" id="MF_00113">
    <property type="entry name" value="QueA"/>
    <property type="match status" value="1"/>
</dbReference>
<evidence type="ECO:0000256" key="7">
    <source>
        <dbReference type="ARBA" id="ARBA00022785"/>
    </source>
</evidence>
<evidence type="ECO:0000256" key="8">
    <source>
        <dbReference type="ARBA" id="ARBA00052751"/>
    </source>
</evidence>
<evidence type="ECO:0000256" key="3">
    <source>
        <dbReference type="ARBA" id="ARBA00011245"/>
    </source>
</evidence>
<comment type="subcellular location">
    <subcellularLocation>
        <location evidence="1 13">Cytoplasm</location>
    </subcellularLocation>
</comment>
<proteinExistence type="inferred from homology"/>
<organism evidence="14 15">
    <name type="scientific">Sulfuricella denitrificans (strain DSM 22764 / NBRC 105220 / skB26)</name>
    <dbReference type="NCBI Taxonomy" id="1163617"/>
    <lineage>
        <taxon>Bacteria</taxon>
        <taxon>Pseudomonadati</taxon>
        <taxon>Pseudomonadota</taxon>
        <taxon>Betaproteobacteria</taxon>
        <taxon>Nitrosomonadales</taxon>
        <taxon>Sulfuricellaceae</taxon>
        <taxon>Sulfuricella</taxon>
    </lineage>
</organism>
<dbReference type="InterPro" id="IPR036100">
    <property type="entry name" value="QueA_sf"/>
</dbReference>
<dbReference type="Proteomes" id="UP000015559">
    <property type="component" value="Chromosome"/>
</dbReference>
<comment type="pathway">
    <text evidence="2 13">tRNA modification; tRNA-queuosine biosynthesis.</text>
</comment>
<evidence type="ECO:0000256" key="4">
    <source>
        <dbReference type="ARBA" id="ARBA00022490"/>
    </source>
</evidence>
<comment type="similarity">
    <text evidence="9 13">Belongs to the QueA family.</text>
</comment>
<name>S6B682_SULDS</name>
<sequence length="342" mass="37954">MKTSDFDFDLPPELIAQFPTQERSQSRLLHLNGVSGALADGRFCDLTQLLKPGDLLVFNDTRVIKARLFGVKDSGGKLEVLIERVLDEHHALAQIRASHAPKLDSGLLLAGVIAATVEERQGELYRLHFAGETPLLELLEQYGSLPLPPYITHAPEALDESRYQTVYARQPGAVAAPTAGLHFDPAMLESLEKMGVKIAYVTLHVGAGTFQPVRVENIAEHHMHSEWYTVPQRTVDLIRQARTAGGRVMAVGTTSLRALESAAASGELEAGSSETNIFIFPGYRFRVVERLLTNFHLPKSTLLMLVSAFGGMENIRCAYRHAVEQRYRFFSYGDAMLIERKE</sequence>
<protein>
    <recommendedName>
        <fullName evidence="11 13">S-adenosylmethionine:tRNA ribosyltransferase-isomerase</fullName>
        <ecNumber evidence="10 13">2.4.99.17</ecNumber>
    </recommendedName>
    <alternativeName>
        <fullName evidence="12 13">Queuosine biosynthesis protein QueA</fullName>
    </alternativeName>
</protein>
<evidence type="ECO:0000256" key="5">
    <source>
        <dbReference type="ARBA" id="ARBA00022679"/>
    </source>
</evidence>
<evidence type="ECO:0000256" key="11">
    <source>
        <dbReference type="ARBA" id="ARBA00069325"/>
    </source>
</evidence>
<dbReference type="Gene3D" id="2.40.10.240">
    <property type="entry name" value="QueA-like"/>
    <property type="match status" value="1"/>
</dbReference>
<accession>S6B682</accession>
<dbReference type="eggNOG" id="COG0809">
    <property type="taxonomic scope" value="Bacteria"/>
</dbReference>
<keyword evidence="15" id="KW-1185">Reference proteome</keyword>
<keyword evidence="4 13" id="KW-0963">Cytoplasm</keyword>
<evidence type="ECO:0000256" key="12">
    <source>
        <dbReference type="ARBA" id="ARBA00076160"/>
    </source>
</evidence>
<dbReference type="Gene3D" id="3.40.1780.10">
    <property type="entry name" value="QueA-like"/>
    <property type="match status" value="1"/>
</dbReference>
<dbReference type="STRING" id="1163617.SCD_n02213"/>
<evidence type="ECO:0000256" key="10">
    <source>
        <dbReference type="ARBA" id="ARBA00066503"/>
    </source>
</evidence>
<dbReference type="Pfam" id="PF02547">
    <property type="entry name" value="Queuosine_synth"/>
    <property type="match status" value="1"/>
</dbReference>
<evidence type="ECO:0000313" key="15">
    <source>
        <dbReference type="Proteomes" id="UP000015559"/>
    </source>
</evidence>
<evidence type="ECO:0000256" key="9">
    <source>
        <dbReference type="ARBA" id="ARBA00061210"/>
    </source>
</evidence>
<dbReference type="PANTHER" id="PTHR30307">
    <property type="entry name" value="S-ADENOSYLMETHIONINE:TRNA RIBOSYLTRANSFERASE-ISOMERASE"/>
    <property type="match status" value="1"/>
</dbReference>
<dbReference type="InterPro" id="IPR042118">
    <property type="entry name" value="QueA_dom1"/>
</dbReference>
<dbReference type="GO" id="GO:0051075">
    <property type="term" value="F:S-adenosylmethionine:tRNA ribosyltransferase-isomerase activity"/>
    <property type="evidence" value="ECO:0007669"/>
    <property type="project" value="UniProtKB-EC"/>
</dbReference>
<dbReference type="KEGG" id="sdr:SCD_n02213"/>
<dbReference type="AlphaFoldDB" id="S6B682"/>
<dbReference type="GO" id="GO:0005737">
    <property type="term" value="C:cytoplasm"/>
    <property type="evidence" value="ECO:0007669"/>
    <property type="project" value="UniProtKB-SubCell"/>
</dbReference>
<dbReference type="UniPathway" id="UPA00392"/>
<comment type="function">
    <text evidence="13">Transfers and isomerizes the ribose moiety from AdoMet to the 7-aminomethyl group of 7-deazaguanine (preQ1-tRNA) to give epoxyqueuosine (oQ-tRNA).</text>
</comment>
<dbReference type="InterPro" id="IPR042119">
    <property type="entry name" value="QueA_dom2"/>
</dbReference>
<evidence type="ECO:0000256" key="13">
    <source>
        <dbReference type="HAMAP-Rule" id="MF_00113"/>
    </source>
</evidence>
<keyword evidence="5 13" id="KW-0808">Transferase</keyword>
<comment type="catalytic activity">
    <reaction evidence="8 13">
        <text>7-aminomethyl-7-carbaguanosine(34) in tRNA + S-adenosyl-L-methionine = epoxyqueuosine(34) in tRNA + adenine + L-methionine + 2 H(+)</text>
        <dbReference type="Rhea" id="RHEA:32155"/>
        <dbReference type="Rhea" id="RHEA-COMP:10342"/>
        <dbReference type="Rhea" id="RHEA-COMP:18582"/>
        <dbReference type="ChEBI" id="CHEBI:15378"/>
        <dbReference type="ChEBI" id="CHEBI:16708"/>
        <dbReference type="ChEBI" id="CHEBI:57844"/>
        <dbReference type="ChEBI" id="CHEBI:59789"/>
        <dbReference type="ChEBI" id="CHEBI:82833"/>
        <dbReference type="ChEBI" id="CHEBI:194443"/>
        <dbReference type="EC" id="2.4.99.17"/>
    </reaction>
</comment>
<dbReference type="PANTHER" id="PTHR30307:SF0">
    <property type="entry name" value="S-ADENOSYLMETHIONINE:TRNA RIBOSYLTRANSFERASE-ISOMERASE"/>
    <property type="match status" value="1"/>
</dbReference>
<evidence type="ECO:0000256" key="2">
    <source>
        <dbReference type="ARBA" id="ARBA00004691"/>
    </source>
</evidence>
<dbReference type="InterPro" id="IPR003699">
    <property type="entry name" value="QueA"/>
</dbReference>
<evidence type="ECO:0000313" key="14">
    <source>
        <dbReference type="EMBL" id="BAN36022.1"/>
    </source>
</evidence>
<dbReference type="EMBL" id="AP013066">
    <property type="protein sequence ID" value="BAN36022.1"/>
    <property type="molecule type" value="Genomic_DNA"/>
</dbReference>
<evidence type="ECO:0000256" key="6">
    <source>
        <dbReference type="ARBA" id="ARBA00022691"/>
    </source>
</evidence>
<dbReference type="NCBIfam" id="TIGR00113">
    <property type="entry name" value="queA"/>
    <property type="match status" value="1"/>
</dbReference>
<dbReference type="RefSeq" id="WP_009205218.1">
    <property type="nucleotide sequence ID" value="NC_022357.1"/>
</dbReference>
<reference evidence="14 15" key="1">
    <citation type="journal article" date="2012" name="Appl. Environ. Microbiol.">
        <title>Draft genome sequence of a psychrotolerant sulfur-oxidizing bacterium, Sulfuricella denitrificans skB26, and proteomic insights into cold adaptation.</title>
        <authorList>
            <person name="Watanabe T."/>
            <person name="Kojima H."/>
            <person name="Fukui M."/>
        </authorList>
    </citation>
    <scope>NUCLEOTIDE SEQUENCE [LARGE SCALE GENOMIC DNA]</scope>
    <source>
        <strain evidence="15">skB26</strain>
    </source>
</reference>
<dbReference type="FunFam" id="3.40.1780.10:FF:000001">
    <property type="entry name" value="S-adenosylmethionine:tRNA ribosyltransferase-isomerase"/>
    <property type="match status" value="1"/>
</dbReference>
<keyword evidence="6 13" id="KW-0949">S-adenosyl-L-methionine</keyword>
<evidence type="ECO:0000256" key="1">
    <source>
        <dbReference type="ARBA" id="ARBA00004496"/>
    </source>
</evidence>
<gene>
    <name evidence="13 14" type="primary">queA</name>
    <name evidence="14" type="ORF">SCD_n02213</name>
</gene>
<dbReference type="HOGENOM" id="CLU_039110_1_0_4"/>
<keyword evidence="7 13" id="KW-0671">Queuosine biosynthesis</keyword>
<dbReference type="GO" id="GO:0008616">
    <property type="term" value="P:tRNA queuosine(34) biosynthetic process"/>
    <property type="evidence" value="ECO:0007669"/>
    <property type="project" value="UniProtKB-UniRule"/>
</dbReference>
<dbReference type="OrthoDB" id="9805933at2"/>
<comment type="subunit">
    <text evidence="3 13">Monomer.</text>
</comment>
<dbReference type="EC" id="2.4.99.17" evidence="10 13"/>
<dbReference type="NCBIfam" id="NF001140">
    <property type="entry name" value="PRK00147.1"/>
    <property type="match status" value="1"/>
</dbReference>
<keyword evidence="14" id="KW-0413">Isomerase</keyword>
<dbReference type="SUPFAM" id="SSF111337">
    <property type="entry name" value="QueA-like"/>
    <property type="match status" value="1"/>
</dbReference>